<feature type="transmembrane region" description="Helical" evidence="7">
    <location>
        <begin position="203"/>
        <end position="230"/>
    </location>
</feature>
<keyword evidence="6 7" id="KW-0472">Membrane</keyword>
<dbReference type="RefSeq" id="WP_085513301.1">
    <property type="nucleotide sequence ID" value="NZ_FXAP01000005.1"/>
</dbReference>
<evidence type="ECO:0000256" key="8">
    <source>
        <dbReference type="SAM" id="MobiDB-lite"/>
    </source>
</evidence>
<feature type="region of interest" description="Disordered" evidence="8">
    <location>
        <begin position="284"/>
        <end position="303"/>
    </location>
</feature>
<dbReference type="InterPro" id="IPR050366">
    <property type="entry name" value="BP-dependent_transpt_permease"/>
</dbReference>
<dbReference type="PANTHER" id="PTHR43386:SF1">
    <property type="entry name" value="D,D-DIPEPTIDE TRANSPORT SYSTEM PERMEASE PROTEIN DDPC-RELATED"/>
    <property type="match status" value="1"/>
</dbReference>
<comment type="subcellular location">
    <subcellularLocation>
        <location evidence="1 7">Cell membrane</location>
        <topology evidence="1 7">Multi-pass membrane protein</topology>
    </subcellularLocation>
</comment>
<keyword evidence="4 7" id="KW-0812">Transmembrane</keyword>
<feature type="transmembrane region" description="Helical" evidence="7">
    <location>
        <begin position="148"/>
        <end position="165"/>
    </location>
</feature>
<evidence type="ECO:0000256" key="6">
    <source>
        <dbReference type="ARBA" id="ARBA00023136"/>
    </source>
</evidence>
<protein>
    <submittedName>
        <fullName evidence="10">Peptide/nickel transport system permease protein</fullName>
    </submittedName>
</protein>
<accession>A0A3N2C515</accession>
<dbReference type="Pfam" id="PF00528">
    <property type="entry name" value="BPD_transp_1"/>
    <property type="match status" value="1"/>
</dbReference>
<evidence type="ECO:0000256" key="5">
    <source>
        <dbReference type="ARBA" id="ARBA00022989"/>
    </source>
</evidence>
<keyword evidence="2 7" id="KW-0813">Transport</keyword>
<organism evidence="10 11">
    <name type="scientific">Plantibacter flavus</name>
    <dbReference type="NCBI Taxonomy" id="150123"/>
    <lineage>
        <taxon>Bacteria</taxon>
        <taxon>Bacillati</taxon>
        <taxon>Actinomycetota</taxon>
        <taxon>Actinomycetes</taxon>
        <taxon>Micrococcales</taxon>
        <taxon>Microbacteriaceae</taxon>
        <taxon>Plantibacter</taxon>
    </lineage>
</organism>
<keyword evidence="5 7" id="KW-1133">Transmembrane helix</keyword>
<dbReference type="InterPro" id="IPR035906">
    <property type="entry name" value="MetI-like_sf"/>
</dbReference>
<evidence type="ECO:0000256" key="7">
    <source>
        <dbReference type="RuleBase" id="RU363032"/>
    </source>
</evidence>
<feature type="transmembrane region" description="Helical" evidence="7">
    <location>
        <begin position="250"/>
        <end position="274"/>
    </location>
</feature>
<dbReference type="PROSITE" id="PS50928">
    <property type="entry name" value="ABC_TM1"/>
    <property type="match status" value="1"/>
</dbReference>
<feature type="compositionally biased region" description="Polar residues" evidence="8">
    <location>
        <begin position="293"/>
        <end position="303"/>
    </location>
</feature>
<sequence length="303" mass="31784">MTAPQDHPRRRAASGGLRTLVSGPAGVFGLVVVTLLLLSAGVSFLWTPYDPQLTDPFAKWLAPSPAHLLGTDEVGRDIFSLLLVGARVTVAVAIGSAVVSTVIGVALAALGSLTRRWVRETVAVLIDILIAFPTLLIAMMIASVFGGSLWVVVWAVGISFGVNIARVTRPEIRRVSHSEYVLAGKAAGLGPVRNLTRHLLPNVAPVFIVQLSWSMAVAVLAEAGLSYLGYGAPSSVPSWGRMLSELQTYLAVHPLSVLWPGLAITITVLALNLLGDALRDATDPTLGRRGPASTPTSPQGVTA</sequence>
<evidence type="ECO:0000256" key="2">
    <source>
        <dbReference type="ARBA" id="ARBA00022448"/>
    </source>
</evidence>
<dbReference type="CDD" id="cd06261">
    <property type="entry name" value="TM_PBP2"/>
    <property type="match status" value="1"/>
</dbReference>
<feature type="transmembrane region" description="Helical" evidence="7">
    <location>
        <begin position="122"/>
        <end position="142"/>
    </location>
</feature>
<dbReference type="Proteomes" id="UP000266915">
    <property type="component" value="Unassembled WGS sequence"/>
</dbReference>
<comment type="similarity">
    <text evidence="7">Belongs to the binding-protein-dependent transport system permease family.</text>
</comment>
<evidence type="ECO:0000313" key="11">
    <source>
        <dbReference type="Proteomes" id="UP000266915"/>
    </source>
</evidence>
<dbReference type="PANTHER" id="PTHR43386">
    <property type="entry name" value="OLIGOPEPTIDE TRANSPORT SYSTEM PERMEASE PROTEIN APPC"/>
    <property type="match status" value="1"/>
</dbReference>
<evidence type="ECO:0000256" key="3">
    <source>
        <dbReference type="ARBA" id="ARBA00022475"/>
    </source>
</evidence>
<feature type="transmembrane region" description="Helical" evidence="7">
    <location>
        <begin position="20"/>
        <end position="46"/>
    </location>
</feature>
<keyword evidence="11" id="KW-1185">Reference proteome</keyword>
<dbReference type="Gene3D" id="1.10.3720.10">
    <property type="entry name" value="MetI-like"/>
    <property type="match status" value="1"/>
</dbReference>
<proteinExistence type="inferred from homology"/>
<name>A0A3N2C515_9MICO</name>
<feature type="transmembrane region" description="Helical" evidence="7">
    <location>
        <begin position="78"/>
        <end position="110"/>
    </location>
</feature>
<evidence type="ECO:0000313" key="10">
    <source>
        <dbReference type="EMBL" id="ROR82344.1"/>
    </source>
</evidence>
<feature type="domain" description="ABC transmembrane type-1" evidence="9">
    <location>
        <begin position="86"/>
        <end position="275"/>
    </location>
</feature>
<gene>
    <name evidence="10" type="ORF">EDD42_2433</name>
</gene>
<keyword evidence="3" id="KW-1003">Cell membrane</keyword>
<dbReference type="GO" id="GO:0005886">
    <property type="term" value="C:plasma membrane"/>
    <property type="evidence" value="ECO:0007669"/>
    <property type="project" value="UniProtKB-SubCell"/>
</dbReference>
<dbReference type="GO" id="GO:0055085">
    <property type="term" value="P:transmembrane transport"/>
    <property type="evidence" value="ECO:0007669"/>
    <property type="project" value="InterPro"/>
</dbReference>
<evidence type="ECO:0000256" key="1">
    <source>
        <dbReference type="ARBA" id="ARBA00004651"/>
    </source>
</evidence>
<reference evidence="10 11" key="1">
    <citation type="submission" date="2018-11" db="EMBL/GenBank/DDBJ databases">
        <title>Sequencing the genomes of 1000 actinobacteria strains.</title>
        <authorList>
            <person name="Klenk H.-P."/>
        </authorList>
    </citation>
    <scope>NUCLEOTIDE SEQUENCE [LARGE SCALE GENOMIC DNA]</scope>
    <source>
        <strain evidence="10 11">DSM 14012</strain>
    </source>
</reference>
<comment type="caution">
    <text evidence="10">The sequence shown here is derived from an EMBL/GenBank/DDBJ whole genome shotgun (WGS) entry which is preliminary data.</text>
</comment>
<dbReference type="EMBL" id="RKHL01000001">
    <property type="protein sequence ID" value="ROR82344.1"/>
    <property type="molecule type" value="Genomic_DNA"/>
</dbReference>
<dbReference type="AlphaFoldDB" id="A0A3N2C515"/>
<evidence type="ECO:0000259" key="9">
    <source>
        <dbReference type="PROSITE" id="PS50928"/>
    </source>
</evidence>
<dbReference type="InterPro" id="IPR000515">
    <property type="entry name" value="MetI-like"/>
</dbReference>
<dbReference type="SUPFAM" id="SSF161098">
    <property type="entry name" value="MetI-like"/>
    <property type="match status" value="1"/>
</dbReference>
<evidence type="ECO:0000256" key="4">
    <source>
        <dbReference type="ARBA" id="ARBA00022692"/>
    </source>
</evidence>